<gene>
    <name evidence="2" type="ORF">BB8028_0003g04540</name>
</gene>
<accession>A0A2S7Y7K1</accession>
<evidence type="ECO:0000313" key="3">
    <source>
        <dbReference type="Proteomes" id="UP000237441"/>
    </source>
</evidence>
<dbReference type="Proteomes" id="UP000237441">
    <property type="component" value="Unassembled WGS sequence"/>
</dbReference>
<dbReference type="EMBL" id="JRHA01000003">
    <property type="protein sequence ID" value="PQK11832.1"/>
    <property type="molecule type" value="Genomic_DNA"/>
</dbReference>
<organism evidence="2 3">
    <name type="scientific">Beauveria bassiana</name>
    <name type="common">White muscardine disease fungus</name>
    <name type="synonym">Tritirachium shiotae</name>
    <dbReference type="NCBI Taxonomy" id="176275"/>
    <lineage>
        <taxon>Eukaryota</taxon>
        <taxon>Fungi</taxon>
        <taxon>Dikarya</taxon>
        <taxon>Ascomycota</taxon>
        <taxon>Pezizomycotina</taxon>
        <taxon>Sordariomycetes</taxon>
        <taxon>Hypocreomycetidae</taxon>
        <taxon>Hypocreales</taxon>
        <taxon>Cordycipitaceae</taxon>
        <taxon>Beauveria</taxon>
    </lineage>
</organism>
<sequence length="110" mass="11657">MTPPLSPKSQDRMAALAAATLFCELLTQRLLTRSTELPSEALAWVLLPLLVRAGGRQRRGGEGEEIAPPSSSTAKESGAVLFAAGIAAASFCRAENGTARFHVRGHRNSK</sequence>
<proteinExistence type="predicted"/>
<evidence type="ECO:0000313" key="2">
    <source>
        <dbReference type="EMBL" id="PQK11832.1"/>
    </source>
</evidence>
<protein>
    <submittedName>
        <fullName evidence="2">Uncharacterized protein</fullName>
    </submittedName>
</protein>
<dbReference type="AlphaFoldDB" id="A0A2S7Y7K1"/>
<comment type="caution">
    <text evidence="2">The sequence shown here is derived from an EMBL/GenBank/DDBJ whole genome shotgun (WGS) entry which is preliminary data.</text>
</comment>
<name>A0A2S7Y7K1_BEABA</name>
<evidence type="ECO:0000256" key="1">
    <source>
        <dbReference type="SAM" id="MobiDB-lite"/>
    </source>
</evidence>
<feature type="region of interest" description="Disordered" evidence="1">
    <location>
        <begin position="56"/>
        <end position="75"/>
    </location>
</feature>
<reference evidence="2 3" key="1">
    <citation type="submission" date="2016-07" db="EMBL/GenBank/DDBJ databases">
        <title>Comparative genomics of the entomopathogenic fungus Beauveria bassiana.</title>
        <authorList>
            <person name="Valero Jimenez C.A."/>
            <person name="Zwaan B.J."/>
            <person name="Van Kan J.A."/>
            <person name="Takken W."/>
            <person name="Debets A.J."/>
            <person name="Schoustra S.E."/>
            <person name="Koenraadt C.J."/>
        </authorList>
    </citation>
    <scope>NUCLEOTIDE SEQUENCE [LARGE SCALE GENOMIC DNA]</scope>
    <source>
        <strain evidence="2 3">ARSEF 8028</strain>
    </source>
</reference>